<keyword evidence="2" id="KW-1185">Reference proteome</keyword>
<organism evidence="1 2">
    <name type="scientific">Vibrio ziniensis</name>
    <dbReference type="NCBI Taxonomy" id="2711221"/>
    <lineage>
        <taxon>Bacteria</taxon>
        <taxon>Pseudomonadati</taxon>
        <taxon>Pseudomonadota</taxon>
        <taxon>Gammaproteobacteria</taxon>
        <taxon>Vibrionales</taxon>
        <taxon>Vibrionaceae</taxon>
        <taxon>Vibrio</taxon>
    </lineage>
</organism>
<dbReference type="KEGG" id="vzi:G5S32_20710"/>
<accession>A0A6G7CQE6</accession>
<proteinExistence type="predicted"/>
<protein>
    <submittedName>
        <fullName evidence="1">DUF333 domain-containing protein</fullName>
    </submittedName>
</protein>
<dbReference type="PROSITE" id="PS51257">
    <property type="entry name" value="PROKAR_LIPOPROTEIN"/>
    <property type="match status" value="1"/>
</dbReference>
<evidence type="ECO:0000313" key="1">
    <source>
        <dbReference type="EMBL" id="QIH44367.1"/>
    </source>
</evidence>
<evidence type="ECO:0000313" key="2">
    <source>
        <dbReference type="Proteomes" id="UP000503003"/>
    </source>
</evidence>
<dbReference type="Pfam" id="PF03891">
    <property type="entry name" value="DUF333"/>
    <property type="match status" value="1"/>
</dbReference>
<dbReference type="RefSeq" id="WP_165314027.1">
    <property type="nucleotide sequence ID" value="NZ_CP049332.1"/>
</dbReference>
<dbReference type="EMBL" id="CP049332">
    <property type="protein sequence ID" value="QIH44367.1"/>
    <property type="molecule type" value="Genomic_DNA"/>
</dbReference>
<name>A0A6G7CQE6_9VIBR</name>
<dbReference type="AlphaFoldDB" id="A0A6G7CQE6"/>
<reference evidence="1 2" key="1">
    <citation type="submission" date="2020-02" db="EMBL/GenBank/DDBJ databases">
        <title>A complete genome of a marine bacterium Vibrio sp. ZWAL4003 isolated from the mangrove sediment with the ability to degrade polysaccharides.</title>
        <authorList>
            <person name="Wu J."/>
            <person name="Qu W."/>
            <person name="Zeng R."/>
        </authorList>
    </citation>
    <scope>NUCLEOTIDE SEQUENCE [LARGE SCALE GENOMIC DNA]</scope>
    <source>
        <strain evidence="1 2">ZWAL4003</strain>
    </source>
</reference>
<sequence length="86" mass="9940">MKKHSIVISALIGSALLVGCSNEPDEYDVKEYEATTSPASLYCVQQGGTLTMFTENKKRITYCVLSEDEKYEQWEYYENRQDKDKQ</sequence>
<gene>
    <name evidence="1" type="ORF">G5S32_20710</name>
</gene>
<dbReference type="InterPro" id="IPR005590">
    <property type="entry name" value="DUF333"/>
</dbReference>
<dbReference type="Proteomes" id="UP000503003">
    <property type="component" value="Chromosome 2"/>
</dbReference>